<sequence length="261" mass="28278">MRIIEETRASWSAPWARRLAVLALAVVFVATAAHWLLLLETPAFFWSLVTAAGLALLAVLLAGIGLPRVWYYGYRGGRDLGKAFVIGGLVLVPFCFAVFLALTTPKLADVSTDLTEPPTFAEALAERGRGTNAIQGANEDWKALQSSEYPEVAGRRYDVPIENVRAAVEATMKEYGWEILGPKMIGTGSRFNIETLVYSPVLALPSDVVVRLVEEGDSTYVDMRAASRYGDRDFGINAGLVGPFLKDLDAQVATLTPAAPE</sequence>
<protein>
    <submittedName>
        <fullName evidence="2">DUF1499 domain-containing protein</fullName>
    </submittedName>
</protein>
<accession>A0A371XHW2</accession>
<reference evidence="3" key="1">
    <citation type="submission" date="2018-08" db="EMBL/GenBank/DDBJ databases">
        <authorList>
            <person name="Im W.T."/>
        </authorList>
    </citation>
    <scope>NUCLEOTIDE SEQUENCE [LARGE SCALE GENOMIC DNA]</scope>
    <source>
        <strain evidence="3">LA-28</strain>
    </source>
</reference>
<dbReference type="InterPro" id="IPR010865">
    <property type="entry name" value="DUF1499"/>
</dbReference>
<evidence type="ECO:0000256" key="1">
    <source>
        <dbReference type="SAM" id="Phobius"/>
    </source>
</evidence>
<gene>
    <name evidence="2" type="ORF">DY251_04065</name>
</gene>
<proteinExistence type="predicted"/>
<feature type="transmembrane region" description="Helical" evidence="1">
    <location>
        <begin position="20"/>
        <end position="38"/>
    </location>
</feature>
<dbReference type="Proteomes" id="UP000262379">
    <property type="component" value="Unassembled WGS sequence"/>
</dbReference>
<keyword evidence="3" id="KW-1185">Reference proteome</keyword>
<organism evidence="2 3">
    <name type="scientific">Mesorhizobium denitrificans</name>
    <dbReference type="NCBI Taxonomy" id="2294114"/>
    <lineage>
        <taxon>Bacteria</taxon>
        <taxon>Pseudomonadati</taxon>
        <taxon>Pseudomonadota</taxon>
        <taxon>Alphaproteobacteria</taxon>
        <taxon>Hyphomicrobiales</taxon>
        <taxon>Phyllobacteriaceae</taxon>
        <taxon>Mesorhizobium</taxon>
    </lineage>
</organism>
<dbReference type="AlphaFoldDB" id="A0A371XHW2"/>
<dbReference type="Pfam" id="PF07386">
    <property type="entry name" value="DUF1499"/>
    <property type="match status" value="1"/>
</dbReference>
<keyword evidence="1" id="KW-0472">Membrane</keyword>
<keyword evidence="1" id="KW-1133">Transmembrane helix</keyword>
<name>A0A371XHW2_9HYPH</name>
<evidence type="ECO:0000313" key="3">
    <source>
        <dbReference type="Proteomes" id="UP000262379"/>
    </source>
</evidence>
<dbReference type="RefSeq" id="WP_116622584.1">
    <property type="nucleotide sequence ID" value="NZ_QURN01000003.1"/>
</dbReference>
<feature type="transmembrane region" description="Helical" evidence="1">
    <location>
        <begin position="44"/>
        <end position="71"/>
    </location>
</feature>
<dbReference type="EMBL" id="QURN01000003">
    <property type="protein sequence ID" value="RFC68816.1"/>
    <property type="molecule type" value="Genomic_DNA"/>
</dbReference>
<feature type="transmembrane region" description="Helical" evidence="1">
    <location>
        <begin position="83"/>
        <end position="102"/>
    </location>
</feature>
<comment type="caution">
    <text evidence="2">The sequence shown here is derived from an EMBL/GenBank/DDBJ whole genome shotgun (WGS) entry which is preliminary data.</text>
</comment>
<evidence type="ECO:0000313" key="2">
    <source>
        <dbReference type="EMBL" id="RFC68816.1"/>
    </source>
</evidence>
<keyword evidence="1" id="KW-0812">Transmembrane</keyword>